<dbReference type="Proteomes" id="UP000818323">
    <property type="component" value="Unassembled WGS sequence"/>
</dbReference>
<accession>A0ABW9YZF1</accession>
<proteinExistence type="predicted"/>
<protein>
    <submittedName>
        <fullName evidence="2">DUF2798 domain-containing protein</fullName>
    </submittedName>
</protein>
<feature type="transmembrane region" description="Helical" evidence="1">
    <location>
        <begin position="21"/>
        <end position="40"/>
    </location>
</feature>
<dbReference type="InterPro" id="IPR021529">
    <property type="entry name" value="DUF2798"/>
</dbReference>
<sequence length="90" mass="9622">MTSPDTAAFKTSKKLPARYGALLTPLLISVLMSCVVSGVSTVKSLGFVESLFAVWMGAWMASWLVAFPTLLVVLPVVRRIVAALVQPASR</sequence>
<gene>
    <name evidence="2" type="ORF">GR303_13920</name>
</gene>
<keyword evidence="1" id="KW-0472">Membrane</keyword>
<evidence type="ECO:0000313" key="3">
    <source>
        <dbReference type="Proteomes" id="UP000818323"/>
    </source>
</evidence>
<dbReference type="EMBL" id="JAAAXJ010000006">
    <property type="protein sequence ID" value="NBJ25453.1"/>
    <property type="molecule type" value="Genomic_DNA"/>
</dbReference>
<comment type="caution">
    <text evidence="2">The sequence shown here is derived from an EMBL/GenBank/DDBJ whole genome shotgun (WGS) entry which is preliminary data.</text>
</comment>
<organism evidence="2 3">
    <name type="scientific">Microvirga arsenatis</name>
    <dbReference type="NCBI Taxonomy" id="2692265"/>
    <lineage>
        <taxon>Bacteria</taxon>
        <taxon>Pseudomonadati</taxon>
        <taxon>Pseudomonadota</taxon>
        <taxon>Alphaproteobacteria</taxon>
        <taxon>Hyphomicrobiales</taxon>
        <taxon>Methylobacteriaceae</taxon>
        <taxon>Microvirga</taxon>
    </lineage>
</organism>
<keyword evidence="1" id="KW-0812">Transmembrane</keyword>
<dbReference type="RefSeq" id="WP_161722845.1">
    <property type="nucleotide sequence ID" value="NZ_JAAAXI010000005.1"/>
</dbReference>
<dbReference type="Pfam" id="PF11391">
    <property type="entry name" value="DUF2798"/>
    <property type="match status" value="1"/>
</dbReference>
<evidence type="ECO:0000256" key="1">
    <source>
        <dbReference type="SAM" id="Phobius"/>
    </source>
</evidence>
<reference evidence="2 3" key="1">
    <citation type="submission" date="2020-01" db="EMBL/GenBank/DDBJ databases">
        <title>Microvirga sp. nov., an arsenate reduction bacterium isolated from Tibet hotspring sediments.</title>
        <authorList>
            <person name="Yuan C.-G."/>
        </authorList>
    </citation>
    <scope>NUCLEOTIDE SEQUENCE [LARGE SCALE GENOMIC DNA]</scope>
    <source>
        <strain evidence="2 3">SYSU G3D203</strain>
    </source>
</reference>
<keyword evidence="1" id="KW-1133">Transmembrane helix</keyword>
<name>A0ABW9YZF1_9HYPH</name>
<evidence type="ECO:0000313" key="2">
    <source>
        <dbReference type="EMBL" id="NBJ25453.1"/>
    </source>
</evidence>
<feature type="transmembrane region" description="Helical" evidence="1">
    <location>
        <begin position="52"/>
        <end position="77"/>
    </location>
</feature>
<keyword evidence="3" id="KW-1185">Reference proteome</keyword>